<dbReference type="OrthoDB" id="430315at2759"/>
<dbReference type="Proteomes" id="UP000886520">
    <property type="component" value="Chromosome 7"/>
</dbReference>
<evidence type="ECO:0008006" key="7">
    <source>
        <dbReference type="Google" id="ProtNLM"/>
    </source>
</evidence>
<dbReference type="FunFam" id="2.60.110.10:FF:000002">
    <property type="entry name" value="Thaumatin-like protein 1a"/>
    <property type="match status" value="1"/>
</dbReference>
<sequence>MAFKNVIGAWLLLSCMTCRVYATTFVVVNKCVYTIWPGILSNAGVPLLANGGFTLLPGQSSTLQPPSGWAGRLWGRTGCNFASNGIGVCESADCGGKLECQGAGATPPATLIEFTLEGTAGATQDYYDVSLVDGYNVPVAVTPTDGGSSTCGVASCSVNINSNCPASLQVVDDGGQVVSCKSACLAFQTSQYCCDGAYASPTTCTPTTYSEFFKAACPDAYSYAYDDPTSIFTCSSSQYVITFCPTSTNSSQKTSSVVVPANSTGGTTILNSREMNGWNGSTHSMPSIRIIIISIWLAFRFLTWDK</sequence>
<feature type="disulfide bond" evidence="3">
    <location>
        <begin position="31"/>
        <end position="244"/>
    </location>
</feature>
<feature type="chain" id="PRO_5039468997" description="Thaumatin-like protein" evidence="4">
    <location>
        <begin position="23"/>
        <end position="306"/>
    </location>
</feature>
<keyword evidence="6" id="KW-1185">Reference proteome</keyword>
<evidence type="ECO:0000256" key="1">
    <source>
        <dbReference type="ARBA" id="ARBA00010607"/>
    </source>
</evidence>
<dbReference type="Pfam" id="PF00314">
    <property type="entry name" value="Thaumatin"/>
    <property type="match status" value="1"/>
</dbReference>
<comment type="similarity">
    <text evidence="1">Belongs to the thaumatin family.</text>
</comment>
<proteinExistence type="inferred from homology"/>
<dbReference type="PIRSF" id="PIRSF002703">
    <property type="entry name" value="Thaumatin"/>
    <property type="match status" value="1"/>
</dbReference>
<feature type="disulfide bond" evidence="3">
    <location>
        <begin position="94"/>
        <end position="100"/>
    </location>
</feature>
<evidence type="ECO:0000256" key="4">
    <source>
        <dbReference type="SAM" id="SignalP"/>
    </source>
</evidence>
<comment type="caution">
    <text evidence="5">The sequence shown here is derived from an EMBL/GenBank/DDBJ whole genome shotgun (WGS) entry which is preliminary data.</text>
</comment>
<dbReference type="CDD" id="cd09218">
    <property type="entry name" value="TLP-PA"/>
    <property type="match status" value="1"/>
</dbReference>
<dbReference type="PROSITE" id="PS51257">
    <property type="entry name" value="PROKAR_LIPOPROTEIN"/>
    <property type="match status" value="1"/>
</dbReference>
<protein>
    <recommendedName>
        <fullName evidence="7">Thaumatin-like protein</fullName>
    </recommendedName>
</protein>
<name>A0A9D4V188_ADICA</name>
<dbReference type="Gene3D" id="2.60.110.10">
    <property type="entry name" value="Thaumatin"/>
    <property type="match status" value="1"/>
</dbReference>
<feature type="signal peptide" evidence="4">
    <location>
        <begin position="1"/>
        <end position="22"/>
    </location>
</feature>
<dbReference type="PRINTS" id="PR00347">
    <property type="entry name" value="THAUMATIN"/>
</dbReference>
<organism evidence="5 6">
    <name type="scientific">Adiantum capillus-veneris</name>
    <name type="common">Maidenhair fern</name>
    <dbReference type="NCBI Taxonomy" id="13818"/>
    <lineage>
        <taxon>Eukaryota</taxon>
        <taxon>Viridiplantae</taxon>
        <taxon>Streptophyta</taxon>
        <taxon>Embryophyta</taxon>
        <taxon>Tracheophyta</taxon>
        <taxon>Polypodiopsida</taxon>
        <taxon>Polypodiidae</taxon>
        <taxon>Polypodiales</taxon>
        <taxon>Pteridineae</taxon>
        <taxon>Pteridaceae</taxon>
        <taxon>Vittarioideae</taxon>
        <taxon>Adiantum</taxon>
    </lineage>
</organism>
<gene>
    <name evidence="5" type="ORF">GOP47_0007410</name>
</gene>
<dbReference type="PROSITE" id="PS51367">
    <property type="entry name" value="THAUMATIN_2"/>
    <property type="match status" value="1"/>
</dbReference>
<reference evidence="5" key="1">
    <citation type="submission" date="2021-01" db="EMBL/GenBank/DDBJ databases">
        <title>Adiantum capillus-veneris genome.</title>
        <authorList>
            <person name="Fang Y."/>
            <person name="Liao Q."/>
        </authorList>
    </citation>
    <scope>NUCLEOTIDE SEQUENCE</scope>
    <source>
        <strain evidence="5">H3</strain>
        <tissue evidence="5">Leaf</tissue>
    </source>
</reference>
<keyword evidence="2 3" id="KW-1015">Disulfide bond</keyword>
<dbReference type="InterPro" id="IPR037176">
    <property type="entry name" value="Osmotin/thaumatin-like_sf"/>
</dbReference>
<accession>A0A9D4V188</accession>
<dbReference type="AlphaFoldDB" id="A0A9D4V188"/>
<evidence type="ECO:0000256" key="3">
    <source>
        <dbReference type="PIRSR" id="PIRSR002703-1"/>
    </source>
</evidence>
<dbReference type="EMBL" id="JABFUD020000007">
    <property type="protein sequence ID" value="KAI5077586.1"/>
    <property type="molecule type" value="Genomic_DNA"/>
</dbReference>
<feature type="disulfide bond" evidence="3">
    <location>
        <begin position="164"/>
        <end position="180"/>
    </location>
</feature>
<evidence type="ECO:0000256" key="2">
    <source>
        <dbReference type="ARBA" id="ARBA00023157"/>
    </source>
</evidence>
<feature type="disulfide bond" evidence="3">
    <location>
        <begin position="151"/>
        <end position="234"/>
    </location>
</feature>
<evidence type="ECO:0000313" key="6">
    <source>
        <dbReference type="Proteomes" id="UP000886520"/>
    </source>
</evidence>
<dbReference type="SMART" id="SM00205">
    <property type="entry name" value="THN"/>
    <property type="match status" value="1"/>
</dbReference>
<keyword evidence="4" id="KW-0732">Signal</keyword>
<dbReference type="PANTHER" id="PTHR31048">
    <property type="entry name" value="OS03G0233200 PROTEIN"/>
    <property type="match status" value="1"/>
</dbReference>
<feature type="disulfide bond" evidence="3">
    <location>
        <begin position="156"/>
        <end position="217"/>
    </location>
</feature>
<evidence type="ECO:0000313" key="5">
    <source>
        <dbReference type="EMBL" id="KAI5077586.1"/>
    </source>
</evidence>
<feature type="disulfide bond" evidence="3">
    <location>
        <begin position="79"/>
        <end position="89"/>
    </location>
</feature>
<dbReference type="SUPFAM" id="SSF49870">
    <property type="entry name" value="Osmotin, thaumatin-like protein"/>
    <property type="match status" value="1"/>
</dbReference>
<feature type="disulfide bond" evidence="3">
    <location>
        <begin position="194"/>
        <end position="204"/>
    </location>
</feature>
<feature type="disulfide bond" evidence="3">
    <location>
        <begin position="184"/>
        <end position="193"/>
    </location>
</feature>
<dbReference type="InterPro" id="IPR001938">
    <property type="entry name" value="Thaumatin"/>
</dbReference>